<dbReference type="InterPro" id="IPR012337">
    <property type="entry name" value="RNaseH-like_sf"/>
</dbReference>
<dbReference type="Gene3D" id="3.30.420.10">
    <property type="entry name" value="Ribonuclease H-like superfamily/Ribonuclease H"/>
    <property type="match status" value="1"/>
</dbReference>
<protein>
    <recommendedName>
        <fullName evidence="1">DUF5641 domain-containing protein</fullName>
    </recommendedName>
</protein>
<accession>A0A0C2MMQ1</accession>
<reference evidence="2 3" key="1">
    <citation type="journal article" date="2014" name="Genome Biol. Evol.">
        <title>The genome of the myxosporean Thelohanellus kitauei shows adaptations to nutrient acquisition within its fish host.</title>
        <authorList>
            <person name="Yang Y."/>
            <person name="Xiong J."/>
            <person name="Zhou Z."/>
            <person name="Huo F."/>
            <person name="Miao W."/>
            <person name="Ran C."/>
            <person name="Liu Y."/>
            <person name="Zhang J."/>
            <person name="Feng J."/>
            <person name="Wang M."/>
            <person name="Wang M."/>
            <person name="Wang L."/>
            <person name="Yao B."/>
        </authorList>
    </citation>
    <scope>NUCLEOTIDE SEQUENCE [LARGE SCALE GENOMIC DNA]</scope>
    <source>
        <strain evidence="2">Wuqing</strain>
    </source>
</reference>
<evidence type="ECO:0000313" key="2">
    <source>
        <dbReference type="EMBL" id="KII62926.1"/>
    </source>
</evidence>
<dbReference type="InterPro" id="IPR040676">
    <property type="entry name" value="DUF5641"/>
</dbReference>
<evidence type="ECO:0000313" key="3">
    <source>
        <dbReference type="Proteomes" id="UP000031668"/>
    </source>
</evidence>
<dbReference type="PANTHER" id="PTHR47331">
    <property type="entry name" value="PHD-TYPE DOMAIN-CONTAINING PROTEIN"/>
    <property type="match status" value="1"/>
</dbReference>
<sequence>MASKFLTKDSDLTINSCEVSKFLQNHDIVWKFIIEYAPWYGGFYERLVKNIKDFLKCLTYHRKMSLEHYQTILVEVESTLNKCPLTYPKGVDKKIGQYVLLKEDLKRDIWKVGKIIKLNISNDNQIRSVNLQFENRKTSNRPISKLVPLELNLPSPSVNELTKTLYRKQTQSHEIQGTSWTNTRETPLPCQILYKVMQTPDQLLSPTIGSVTIGLETNGEIILQLTTANFVNPNSGVHTQNITCLMASKTISPRNATRKDWHLVCHLGDLMYKRKYFTDMPKSLLAFLKNAIALYSLTI</sequence>
<gene>
    <name evidence="2" type="ORF">RF11_09136</name>
</gene>
<evidence type="ECO:0000259" key="1">
    <source>
        <dbReference type="Pfam" id="PF18701"/>
    </source>
</evidence>
<dbReference type="EMBL" id="JWZT01004839">
    <property type="protein sequence ID" value="KII62926.1"/>
    <property type="molecule type" value="Genomic_DNA"/>
</dbReference>
<dbReference type="AlphaFoldDB" id="A0A0C2MMQ1"/>
<comment type="caution">
    <text evidence="2">The sequence shown here is derived from an EMBL/GenBank/DDBJ whole genome shotgun (WGS) entry which is preliminary data.</text>
</comment>
<dbReference type="SUPFAM" id="SSF53098">
    <property type="entry name" value="Ribonuclease H-like"/>
    <property type="match status" value="1"/>
</dbReference>
<feature type="domain" description="DUF5641" evidence="1">
    <location>
        <begin position="94"/>
        <end position="149"/>
    </location>
</feature>
<dbReference type="GO" id="GO:0003676">
    <property type="term" value="F:nucleic acid binding"/>
    <property type="evidence" value="ECO:0007669"/>
    <property type="project" value="InterPro"/>
</dbReference>
<proteinExistence type="predicted"/>
<dbReference type="Proteomes" id="UP000031668">
    <property type="component" value="Unassembled WGS sequence"/>
</dbReference>
<dbReference type="InterPro" id="IPR036397">
    <property type="entry name" value="RNaseH_sf"/>
</dbReference>
<name>A0A0C2MMQ1_THEKT</name>
<keyword evidence="3" id="KW-1185">Reference proteome</keyword>
<dbReference type="OrthoDB" id="5979961at2759"/>
<organism evidence="2 3">
    <name type="scientific">Thelohanellus kitauei</name>
    <name type="common">Myxosporean</name>
    <dbReference type="NCBI Taxonomy" id="669202"/>
    <lineage>
        <taxon>Eukaryota</taxon>
        <taxon>Metazoa</taxon>
        <taxon>Cnidaria</taxon>
        <taxon>Myxozoa</taxon>
        <taxon>Myxosporea</taxon>
        <taxon>Bivalvulida</taxon>
        <taxon>Platysporina</taxon>
        <taxon>Myxobolidae</taxon>
        <taxon>Thelohanellus</taxon>
    </lineage>
</organism>
<dbReference type="Pfam" id="PF18701">
    <property type="entry name" value="DUF5641"/>
    <property type="match status" value="1"/>
</dbReference>